<comment type="caution">
    <text evidence="1">The sequence shown here is derived from an EMBL/GenBank/DDBJ whole genome shotgun (WGS) entry which is preliminary data.</text>
</comment>
<evidence type="ECO:0000313" key="1">
    <source>
        <dbReference type="EMBL" id="KAK2552941.1"/>
    </source>
</evidence>
<dbReference type="Proteomes" id="UP001249851">
    <property type="component" value="Unassembled WGS sequence"/>
</dbReference>
<protein>
    <submittedName>
        <fullName evidence="1">Uncharacterized protein</fullName>
    </submittedName>
</protein>
<sequence>MLNQPTSLPQRNRFQNICESRALHPKVRMLKLPSLLQFCGY</sequence>
<gene>
    <name evidence="1" type="ORF">P5673_025897</name>
</gene>
<dbReference type="EMBL" id="JARQWQ010000082">
    <property type="protein sequence ID" value="KAK2552941.1"/>
    <property type="molecule type" value="Genomic_DNA"/>
</dbReference>
<organism evidence="1 2">
    <name type="scientific">Acropora cervicornis</name>
    <name type="common">Staghorn coral</name>
    <dbReference type="NCBI Taxonomy" id="6130"/>
    <lineage>
        <taxon>Eukaryota</taxon>
        <taxon>Metazoa</taxon>
        <taxon>Cnidaria</taxon>
        <taxon>Anthozoa</taxon>
        <taxon>Hexacorallia</taxon>
        <taxon>Scleractinia</taxon>
        <taxon>Astrocoeniina</taxon>
        <taxon>Acroporidae</taxon>
        <taxon>Acropora</taxon>
    </lineage>
</organism>
<feature type="non-terminal residue" evidence="1">
    <location>
        <position position="41"/>
    </location>
</feature>
<evidence type="ECO:0000313" key="2">
    <source>
        <dbReference type="Proteomes" id="UP001249851"/>
    </source>
</evidence>
<reference evidence="1" key="1">
    <citation type="journal article" date="2023" name="G3 (Bethesda)">
        <title>Whole genome assembly and annotation of the endangered Caribbean coral Acropora cervicornis.</title>
        <authorList>
            <person name="Selwyn J.D."/>
            <person name="Vollmer S.V."/>
        </authorList>
    </citation>
    <scope>NUCLEOTIDE SEQUENCE</scope>
    <source>
        <strain evidence="1">K2</strain>
    </source>
</reference>
<proteinExistence type="predicted"/>
<name>A0AAD9Q1H7_ACRCE</name>
<reference evidence="1" key="2">
    <citation type="journal article" date="2023" name="Science">
        <title>Genomic signatures of disease resistance in endangered staghorn corals.</title>
        <authorList>
            <person name="Vollmer S.V."/>
            <person name="Selwyn J.D."/>
            <person name="Despard B.A."/>
            <person name="Roesel C.L."/>
        </authorList>
    </citation>
    <scope>NUCLEOTIDE SEQUENCE</scope>
    <source>
        <strain evidence="1">K2</strain>
    </source>
</reference>
<keyword evidence="2" id="KW-1185">Reference proteome</keyword>
<dbReference type="AlphaFoldDB" id="A0AAD9Q1H7"/>
<accession>A0AAD9Q1H7</accession>